<dbReference type="InterPro" id="IPR050693">
    <property type="entry name" value="Hsp70_NEF-Inhibitors"/>
</dbReference>
<dbReference type="GO" id="GO:0005783">
    <property type="term" value="C:endoplasmic reticulum"/>
    <property type="evidence" value="ECO:0000318"/>
    <property type="project" value="GO_Central"/>
</dbReference>
<evidence type="ECO:0000313" key="5">
    <source>
        <dbReference type="Proteomes" id="UP000054558"/>
    </source>
</evidence>
<dbReference type="Proteomes" id="UP000054558">
    <property type="component" value="Unassembled WGS sequence"/>
</dbReference>
<dbReference type="PANTHER" id="PTHR19316">
    <property type="entry name" value="PROTEIN FOLDING REGULATOR"/>
    <property type="match status" value="1"/>
</dbReference>
<dbReference type="AlphaFoldDB" id="A0A1Y1HXJ7"/>
<dbReference type="OMA" id="CHVQSGL"/>
<evidence type="ECO:0000256" key="1">
    <source>
        <dbReference type="ARBA" id="ARBA00022737"/>
    </source>
</evidence>
<feature type="region of interest" description="Disordered" evidence="2">
    <location>
        <begin position="350"/>
        <end position="391"/>
    </location>
</feature>
<sequence length="391" mass="43076">MGDDLQKWKGLLKWSMSQTAGSPSGQRRPVSEEDKKFFQDAMRENTIDIVQRMREITMVMSMLEQELKDQGVTTEDLIEMLEELQDLVGQIDYANGSDRNFQRAGRANSRRWDSYPLSFYVYAQFPVFILVNPDPRLRAKAAEVVHTVVQNNPQSQQNVMDCKGMETLMHNAAQDEDPTSRAKALGAVGALIRNNRAGLAAFRHGDGYAALRDALSSDDPKLQRKALHLLRSILSETPGASEATGQPGLIWTLASLVRSPDLDVRETALGALNDVAGRSEEDAKHVAGEAGLKDALTDRIDELTKLRGDDLAAVHDELQSIGDLWNTSGFGDQGPRQKVLEALATLPPLHTGVASGERESKPYTVTHATKETKEDEKKPPLLLGAPPRSDQ</sequence>
<dbReference type="InterPro" id="IPR013918">
    <property type="entry name" value="Nucleotide_exch_fac_Fes1"/>
</dbReference>
<dbReference type="PANTHER" id="PTHR19316:SF18">
    <property type="entry name" value="HSP70-BINDING PROTEIN 1"/>
    <property type="match status" value="1"/>
</dbReference>
<dbReference type="STRING" id="105231.A0A1Y1HXJ7"/>
<feature type="compositionally biased region" description="Basic and acidic residues" evidence="2">
    <location>
        <begin position="368"/>
        <end position="379"/>
    </location>
</feature>
<gene>
    <name evidence="4" type="ORF">KFL_000940090</name>
</gene>
<dbReference type="InterPro" id="IPR011989">
    <property type="entry name" value="ARM-like"/>
</dbReference>
<dbReference type="SUPFAM" id="SSF48371">
    <property type="entry name" value="ARM repeat"/>
    <property type="match status" value="1"/>
</dbReference>
<dbReference type="InterPro" id="IPR016024">
    <property type="entry name" value="ARM-type_fold"/>
</dbReference>
<dbReference type="GO" id="GO:0000774">
    <property type="term" value="F:adenyl-nucleotide exchange factor activity"/>
    <property type="evidence" value="ECO:0000318"/>
    <property type="project" value="GO_Central"/>
</dbReference>
<keyword evidence="5" id="KW-1185">Reference proteome</keyword>
<evidence type="ECO:0000256" key="2">
    <source>
        <dbReference type="SAM" id="MobiDB-lite"/>
    </source>
</evidence>
<dbReference type="Gene3D" id="1.25.10.10">
    <property type="entry name" value="Leucine-rich Repeat Variant"/>
    <property type="match status" value="1"/>
</dbReference>
<name>A0A1Y1HXJ7_KLENI</name>
<keyword evidence="1" id="KW-0677">Repeat</keyword>
<dbReference type="EMBL" id="DF237043">
    <property type="protein sequence ID" value="GAQ81899.1"/>
    <property type="molecule type" value="Genomic_DNA"/>
</dbReference>
<evidence type="ECO:0000313" key="4">
    <source>
        <dbReference type="EMBL" id="GAQ81899.1"/>
    </source>
</evidence>
<feature type="domain" description="Nucleotide exchange factor Fes1" evidence="3">
    <location>
        <begin position="9"/>
        <end position="95"/>
    </location>
</feature>
<dbReference type="Pfam" id="PF08609">
    <property type="entry name" value="Fes1"/>
    <property type="match status" value="1"/>
</dbReference>
<dbReference type="OrthoDB" id="10250458at2759"/>
<proteinExistence type="predicted"/>
<evidence type="ECO:0000259" key="3">
    <source>
        <dbReference type="Pfam" id="PF08609"/>
    </source>
</evidence>
<reference evidence="4 5" key="1">
    <citation type="journal article" date="2014" name="Nat. Commun.">
        <title>Klebsormidium flaccidum genome reveals primary factors for plant terrestrial adaptation.</title>
        <authorList>
            <person name="Hori K."/>
            <person name="Maruyama F."/>
            <person name="Fujisawa T."/>
            <person name="Togashi T."/>
            <person name="Yamamoto N."/>
            <person name="Seo M."/>
            <person name="Sato S."/>
            <person name="Yamada T."/>
            <person name="Mori H."/>
            <person name="Tajima N."/>
            <person name="Moriyama T."/>
            <person name="Ikeuchi M."/>
            <person name="Watanabe M."/>
            <person name="Wada H."/>
            <person name="Kobayashi K."/>
            <person name="Saito M."/>
            <person name="Masuda T."/>
            <person name="Sasaki-Sekimoto Y."/>
            <person name="Mashiguchi K."/>
            <person name="Awai K."/>
            <person name="Shimojima M."/>
            <person name="Masuda S."/>
            <person name="Iwai M."/>
            <person name="Nobusawa T."/>
            <person name="Narise T."/>
            <person name="Kondo S."/>
            <person name="Saito H."/>
            <person name="Sato R."/>
            <person name="Murakawa M."/>
            <person name="Ihara Y."/>
            <person name="Oshima-Yamada Y."/>
            <person name="Ohtaka K."/>
            <person name="Satoh M."/>
            <person name="Sonobe K."/>
            <person name="Ishii M."/>
            <person name="Ohtani R."/>
            <person name="Kanamori-Sato M."/>
            <person name="Honoki R."/>
            <person name="Miyazaki D."/>
            <person name="Mochizuki H."/>
            <person name="Umetsu J."/>
            <person name="Higashi K."/>
            <person name="Shibata D."/>
            <person name="Kamiya Y."/>
            <person name="Sato N."/>
            <person name="Nakamura Y."/>
            <person name="Tabata S."/>
            <person name="Ida S."/>
            <person name="Kurokawa K."/>
            <person name="Ohta H."/>
        </authorList>
    </citation>
    <scope>NUCLEOTIDE SEQUENCE [LARGE SCALE GENOMIC DNA]</scope>
    <source>
        <strain evidence="4 5">NIES-2285</strain>
    </source>
</reference>
<organism evidence="4 5">
    <name type="scientific">Klebsormidium nitens</name>
    <name type="common">Green alga</name>
    <name type="synonym">Ulothrix nitens</name>
    <dbReference type="NCBI Taxonomy" id="105231"/>
    <lineage>
        <taxon>Eukaryota</taxon>
        <taxon>Viridiplantae</taxon>
        <taxon>Streptophyta</taxon>
        <taxon>Klebsormidiophyceae</taxon>
        <taxon>Klebsormidiales</taxon>
        <taxon>Klebsormidiaceae</taxon>
        <taxon>Klebsormidium</taxon>
    </lineage>
</organism>
<accession>A0A1Y1HXJ7</accession>
<protein>
    <submittedName>
        <fullName evidence="4">Armadillo/beta-catenin-like repeat containing protein</fullName>
    </submittedName>
</protein>